<keyword evidence="2 4" id="KW-0863">Zinc-finger</keyword>
<dbReference type="GO" id="GO:0006386">
    <property type="term" value="P:termination of RNA polymerase III transcription"/>
    <property type="evidence" value="ECO:0007669"/>
    <property type="project" value="TreeGrafter"/>
</dbReference>
<dbReference type="Gene3D" id="2.20.25.10">
    <property type="match status" value="1"/>
</dbReference>
<dbReference type="InterPro" id="IPR001222">
    <property type="entry name" value="Znf_TFIIS"/>
</dbReference>
<keyword evidence="7" id="KW-1185">Reference proteome</keyword>
<dbReference type="EMBL" id="KJ645900">
    <property type="protein sequence ID" value="AII17157.1"/>
    <property type="molecule type" value="Genomic_DNA"/>
</dbReference>
<dbReference type="PANTHER" id="PTHR11239:SF12">
    <property type="entry name" value="DNA-DIRECTED RNA POLYMERASE III SUBUNIT RPC10"/>
    <property type="match status" value="1"/>
</dbReference>
<dbReference type="GO" id="GO:0003676">
    <property type="term" value="F:nucleic acid binding"/>
    <property type="evidence" value="ECO:0007669"/>
    <property type="project" value="InterPro"/>
</dbReference>
<evidence type="ECO:0000256" key="4">
    <source>
        <dbReference type="PROSITE-ProRule" id="PRU00472"/>
    </source>
</evidence>
<accession>A0A076FHB3</accession>
<evidence type="ECO:0000313" key="6">
    <source>
        <dbReference type="EMBL" id="AII17157.1"/>
    </source>
</evidence>
<feature type="domain" description="TFIIS-type" evidence="5">
    <location>
        <begin position="114"/>
        <end position="154"/>
    </location>
</feature>
<sequence length="156" mass="18381">MSSIRKKTKDLLNNQFNDKNLIENLEKGIFNFSISKCKKIDEKALYSNEIFIKIYKEKLKLLLYSLLNNKNLKSDIKKTDEPHKFAFMTEFELNQIKFDDEIENDLKELEIATNMFICPSCGKNKCIYVEKQTRSADEGATLFITCQKCNQKWKEN</sequence>
<proteinExistence type="predicted"/>
<dbReference type="SMART" id="SM00440">
    <property type="entry name" value="ZnF_C2C2"/>
    <property type="match status" value="1"/>
</dbReference>
<name>A0A076FHB3_9VIRU</name>
<dbReference type="SUPFAM" id="SSF57783">
    <property type="entry name" value="Zinc beta-ribbon"/>
    <property type="match status" value="1"/>
</dbReference>
<dbReference type="KEGG" id="vg:20041658"/>
<keyword evidence="1" id="KW-0479">Metal-binding</keyword>
<dbReference type="RefSeq" id="YP_009052449.1">
    <property type="nucleotide sequence ID" value="NC_024697.1"/>
</dbReference>
<evidence type="ECO:0000259" key="5">
    <source>
        <dbReference type="PROSITE" id="PS51133"/>
    </source>
</evidence>
<dbReference type="PANTHER" id="PTHR11239">
    <property type="entry name" value="DNA-DIRECTED RNA POLYMERASE"/>
    <property type="match status" value="1"/>
</dbReference>
<dbReference type="Proteomes" id="UP000028667">
    <property type="component" value="Segment"/>
</dbReference>
<reference evidence="6 7" key="1">
    <citation type="journal article" date="2014" name="Virology">
        <title>Genome of brown tide virus (AaV), the little giant of the Megaviridae, elucidates NCLDV genome expansion and host-virus coevolution.</title>
        <authorList>
            <person name="Moniruzzaman M."/>
            <person name="LeCleir G.R."/>
            <person name="Brown C.M."/>
            <person name="Gobler C.J."/>
            <person name="Bidle K.D."/>
            <person name="Wilson W.H."/>
            <person name="Wilhelm S.W."/>
        </authorList>
    </citation>
    <scope>NUCLEOTIDE SEQUENCE [LARGE SCALE GENOMIC DNA]</scope>
    <source>
        <strain evidence="6">BtV-01</strain>
    </source>
</reference>
<dbReference type="CDD" id="cd13749">
    <property type="entry name" value="Zn-ribbon_TFIIS"/>
    <property type="match status" value="1"/>
</dbReference>
<keyword evidence="6" id="KW-0648">Protein biosynthesis</keyword>
<evidence type="ECO:0000256" key="1">
    <source>
        <dbReference type="ARBA" id="ARBA00022723"/>
    </source>
</evidence>
<dbReference type="Pfam" id="PF01096">
    <property type="entry name" value="Zn_ribbon_TFIIS"/>
    <property type="match status" value="1"/>
</dbReference>
<dbReference type="GO" id="GO:0003899">
    <property type="term" value="F:DNA-directed RNA polymerase activity"/>
    <property type="evidence" value="ECO:0007669"/>
    <property type="project" value="InterPro"/>
</dbReference>
<dbReference type="PROSITE" id="PS51133">
    <property type="entry name" value="ZF_TFIIS_2"/>
    <property type="match status" value="1"/>
</dbReference>
<dbReference type="GO" id="GO:0008270">
    <property type="term" value="F:zinc ion binding"/>
    <property type="evidence" value="ECO:0007669"/>
    <property type="project" value="UniProtKB-KW"/>
</dbReference>
<keyword evidence="6" id="KW-0251">Elongation factor</keyword>
<evidence type="ECO:0000313" key="7">
    <source>
        <dbReference type="Proteomes" id="UP000028667"/>
    </source>
</evidence>
<dbReference type="GeneID" id="20041658"/>
<organism evidence="6 7">
    <name type="scientific">Aureococcus anophagefferens virus</name>
    <dbReference type="NCBI Taxonomy" id="1474867"/>
    <lineage>
        <taxon>Viruses</taxon>
        <taxon>Varidnaviria</taxon>
        <taxon>Bamfordvirae</taxon>
        <taxon>Nucleocytoviricota</taxon>
        <taxon>Megaviricetes</taxon>
        <taxon>Imitervirales</taxon>
        <taxon>Schizomimiviridae</taxon>
        <taxon>Kratosvirus</taxon>
        <taxon>Kratosvirus quantuckense</taxon>
    </lineage>
</organism>
<dbReference type="InterPro" id="IPR012164">
    <property type="entry name" value="Rpa12/Rpb9/Rpc10/TFS"/>
</dbReference>
<keyword evidence="3" id="KW-0862">Zinc</keyword>
<evidence type="ECO:0000256" key="3">
    <source>
        <dbReference type="ARBA" id="ARBA00022833"/>
    </source>
</evidence>
<evidence type="ECO:0000256" key="2">
    <source>
        <dbReference type="ARBA" id="ARBA00022771"/>
    </source>
</evidence>
<gene>
    <name evidence="6" type="ORF">AaV_381</name>
</gene>
<protein>
    <submittedName>
        <fullName evidence="6">Putative transcription elongation factor TFIIS</fullName>
    </submittedName>
</protein>
<dbReference type="OrthoDB" id="16050at10239"/>